<evidence type="ECO:0000256" key="4">
    <source>
        <dbReference type="ARBA" id="ARBA00022729"/>
    </source>
</evidence>
<keyword evidence="11" id="KW-1185">Reference proteome</keyword>
<keyword evidence="4" id="KW-0732">Signal</keyword>
<keyword evidence="6" id="KW-0564">Palmitate</keyword>
<keyword evidence="3" id="KW-0309">Germination</keyword>
<gene>
    <name evidence="10" type="ORF">ACFSJF_10730</name>
</gene>
<dbReference type="PROSITE" id="PS51257">
    <property type="entry name" value="PROKAR_LIPOPROTEIN"/>
    <property type="match status" value="1"/>
</dbReference>
<dbReference type="Gene3D" id="3.30.300.210">
    <property type="entry name" value="Nutrient germinant receptor protein C, domain 3"/>
    <property type="match status" value="1"/>
</dbReference>
<dbReference type="Pfam" id="PF05504">
    <property type="entry name" value="Spore_GerAC"/>
    <property type="match status" value="1"/>
</dbReference>
<dbReference type="PANTHER" id="PTHR35789:SF1">
    <property type="entry name" value="SPORE GERMINATION PROTEIN B3"/>
    <property type="match status" value="1"/>
</dbReference>
<evidence type="ECO:0000256" key="2">
    <source>
        <dbReference type="ARBA" id="ARBA00007886"/>
    </source>
</evidence>
<evidence type="ECO:0000256" key="3">
    <source>
        <dbReference type="ARBA" id="ARBA00022544"/>
    </source>
</evidence>
<evidence type="ECO:0000256" key="5">
    <source>
        <dbReference type="ARBA" id="ARBA00023136"/>
    </source>
</evidence>
<organism evidence="10 11">
    <name type="scientific">Ornithinibacillus salinisoli</name>
    <dbReference type="NCBI Taxonomy" id="1848459"/>
    <lineage>
        <taxon>Bacteria</taxon>
        <taxon>Bacillati</taxon>
        <taxon>Bacillota</taxon>
        <taxon>Bacilli</taxon>
        <taxon>Bacillales</taxon>
        <taxon>Bacillaceae</taxon>
        <taxon>Ornithinibacillus</taxon>
    </lineage>
</organism>
<sequence>MGIKIFVQILISSLFFILLAGCWDGIELEDRAFLAGVAVDLAEEQGGKLRFELTNQFVVPAGLGSATEAGGGKAFRNLSQTGESLYEINARISKQANRTINTDHVEIVVVSQNVAKKTGLFADVLDVFIRQQTMRRGILIAIVDGKAGDVLHVETEHVKIPGQYISELLENKQTPETIIPVRIGDIQESLLNNRSFIIPQVATFTKNSVNYEGIAVFHGHTSQMVDTLNGDDAKGLNFIIGNGQEGSVTADVEEEQVTYIISNGSSKIKLKNRDKENMSFEVDMDITASIVEYFGTLDFYKKNNQEKFEKALEEKIKTLTEGTVEKVKDELQVDVLGLDNYLRMNHYSLWEEVKGDWDYGENYFSKSDIKVNVNTTVREPGNSIRVKKKGEEE</sequence>
<evidence type="ECO:0000313" key="11">
    <source>
        <dbReference type="Proteomes" id="UP001597383"/>
    </source>
</evidence>
<comment type="caution">
    <text evidence="10">The sequence shown here is derived from an EMBL/GenBank/DDBJ whole genome shotgun (WGS) entry which is preliminary data.</text>
</comment>
<evidence type="ECO:0000259" key="9">
    <source>
        <dbReference type="Pfam" id="PF25198"/>
    </source>
</evidence>
<dbReference type="Proteomes" id="UP001597383">
    <property type="component" value="Unassembled WGS sequence"/>
</dbReference>
<dbReference type="InterPro" id="IPR008844">
    <property type="entry name" value="Spore_GerAC-like"/>
</dbReference>
<protein>
    <submittedName>
        <fullName evidence="10">Ger(X)C family spore germination protein</fullName>
    </submittedName>
</protein>
<dbReference type="RefSeq" id="WP_377556023.1">
    <property type="nucleotide sequence ID" value="NZ_JBHUHQ010000015.1"/>
</dbReference>
<dbReference type="InterPro" id="IPR038501">
    <property type="entry name" value="Spore_GerAC_C_sf"/>
</dbReference>
<name>A0ABW4W2E8_9BACI</name>
<evidence type="ECO:0000256" key="7">
    <source>
        <dbReference type="ARBA" id="ARBA00023288"/>
    </source>
</evidence>
<dbReference type="EMBL" id="JBHUHQ010000015">
    <property type="protein sequence ID" value="MFD2044742.1"/>
    <property type="molecule type" value="Genomic_DNA"/>
</dbReference>
<dbReference type="InterPro" id="IPR046953">
    <property type="entry name" value="Spore_GerAC-like_C"/>
</dbReference>
<dbReference type="NCBIfam" id="TIGR02887">
    <property type="entry name" value="spore_ger_x_C"/>
    <property type="match status" value="1"/>
</dbReference>
<accession>A0ABW4W2E8</accession>
<feature type="domain" description="Spore germination GerAC-like C-terminal" evidence="8">
    <location>
        <begin position="212"/>
        <end position="381"/>
    </location>
</feature>
<feature type="domain" description="Spore germination protein N-terminal" evidence="9">
    <location>
        <begin position="24"/>
        <end position="202"/>
    </location>
</feature>
<dbReference type="Pfam" id="PF25198">
    <property type="entry name" value="Spore_GerAC_N"/>
    <property type="match status" value="1"/>
</dbReference>
<proteinExistence type="inferred from homology"/>
<comment type="subcellular location">
    <subcellularLocation>
        <location evidence="1">Membrane</location>
        <topology evidence="1">Lipid-anchor</topology>
    </subcellularLocation>
</comment>
<comment type="similarity">
    <text evidence="2">Belongs to the GerABKC lipoprotein family.</text>
</comment>
<reference evidence="11" key="1">
    <citation type="journal article" date="2019" name="Int. J. Syst. Evol. Microbiol.">
        <title>The Global Catalogue of Microorganisms (GCM) 10K type strain sequencing project: providing services to taxonomists for standard genome sequencing and annotation.</title>
        <authorList>
            <consortium name="The Broad Institute Genomics Platform"/>
            <consortium name="The Broad Institute Genome Sequencing Center for Infectious Disease"/>
            <person name="Wu L."/>
            <person name="Ma J."/>
        </authorList>
    </citation>
    <scope>NUCLEOTIDE SEQUENCE [LARGE SCALE GENOMIC DNA]</scope>
    <source>
        <strain evidence="11">R28</strain>
    </source>
</reference>
<dbReference type="PANTHER" id="PTHR35789">
    <property type="entry name" value="SPORE GERMINATION PROTEIN B3"/>
    <property type="match status" value="1"/>
</dbReference>
<keyword evidence="7" id="KW-0449">Lipoprotein</keyword>
<dbReference type="InterPro" id="IPR057336">
    <property type="entry name" value="GerAC_N"/>
</dbReference>
<evidence type="ECO:0000313" key="10">
    <source>
        <dbReference type="EMBL" id="MFD2044742.1"/>
    </source>
</evidence>
<evidence type="ECO:0000256" key="1">
    <source>
        <dbReference type="ARBA" id="ARBA00004635"/>
    </source>
</evidence>
<evidence type="ECO:0000256" key="6">
    <source>
        <dbReference type="ARBA" id="ARBA00023139"/>
    </source>
</evidence>
<evidence type="ECO:0000259" key="8">
    <source>
        <dbReference type="Pfam" id="PF05504"/>
    </source>
</evidence>
<keyword evidence="5" id="KW-0472">Membrane</keyword>